<gene>
    <name evidence="1" type="ORF">DPMN_167833</name>
</gene>
<sequence length="123" mass="14393">MHEVLIEELNRQIYTSNWADMFSDARDDTHLISSLLESLYILNKTPEAAEQELHTSWLTASHQLQELHTSWLTASHQLQELHTSWLTASHQLQELHTSWLTASHQLQEFHTSWLTASHQLVDR</sequence>
<reference evidence="1" key="1">
    <citation type="journal article" date="2019" name="bioRxiv">
        <title>The Genome of the Zebra Mussel, Dreissena polymorpha: A Resource for Invasive Species Research.</title>
        <authorList>
            <person name="McCartney M.A."/>
            <person name="Auch B."/>
            <person name="Kono T."/>
            <person name="Mallez S."/>
            <person name="Zhang Y."/>
            <person name="Obille A."/>
            <person name="Becker A."/>
            <person name="Abrahante J.E."/>
            <person name="Garbe J."/>
            <person name="Badalamenti J.P."/>
            <person name="Herman A."/>
            <person name="Mangelson H."/>
            <person name="Liachko I."/>
            <person name="Sullivan S."/>
            <person name="Sone E.D."/>
            <person name="Koren S."/>
            <person name="Silverstein K.A.T."/>
            <person name="Beckman K.B."/>
            <person name="Gohl D.M."/>
        </authorList>
    </citation>
    <scope>NUCLEOTIDE SEQUENCE</scope>
    <source>
        <strain evidence="1">Duluth1</strain>
        <tissue evidence="1">Whole animal</tissue>
    </source>
</reference>
<protein>
    <submittedName>
        <fullName evidence="1">Uncharacterized protein</fullName>
    </submittedName>
</protein>
<dbReference type="AlphaFoldDB" id="A0A9D4IZ37"/>
<dbReference type="EMBL" id="JAIWYP010000008">
    <property type="protein sequence ID" value="KAH3789648.1"/>
    <property type="molecule type" value="Genomic_DNA"/>
</dbReference>
<evidence type="ECO:0000313" key="1">
    <source>
        <dbReference type="EMBL" id="KAH3789648.1"/>
    </source>
</evidence>
<keyword evidence="2" id="KW-1185">Reference proteome</keyword>
<accession>A0A9D4IZ37</accession>
<name>A0A9D4IZ37_DREPO</name>
<proteinExistence type="predicted"/>
<evidence type="ECO:0000313" key="2">
    <source>
        <dbReference type="Proteomes" id="UP000828390"/>
    </source>
</evidence>
<dbReference type="Proteomes" id="UP000828390">
    <property type="component" value="Unassembled WGS sequence"/>
</dbReference>
<comment type="caution">
    <text evidence="1">The sequence shown here is derived from an EMBL/GenBank/DDBJ whole genome shotgun (WGS) entry which is preliminary data.</text>
</comment>
<organism evidence="1 2">
    <name type="scientific">Dreissena polymorpha</name>
    <name type="common">Zebra mussel</name>
    <name type="synonym">Mytilus polymorpha</name>
    <dbReference type="NCBI Taxonomy" id="45954"/>
    <lineage>
        <taxon>Eukaryota</taxon>
        <taxon>Metazoa</taxon>
        <taxon>Spiralia</taxon>
        <taxon>Lophotrochozoa</taxon>
        <taxon>Mollusca</taxon>
        <taxon>Bivalvia</taxon>
        <taxon>Autobranchia</taxon>
        <taxon>Heteroconchia</taxon>
        <taxon>Euheterodonta</taxon>
        <taxon>Imparidentia</taxon>
        <taxon>Neoheterodontei</taxon>
        <taxon>Myida</taxon>
        <taxon>Dreissenoidea</taxon>
        <taxon>Dreissenidae</taxon>
        <taxon>Dreissena</taxon>
    </lineage>
</organism>
<reference evidence="1" key="2">
    <citation type="submission" date="2020-11" db="EMBL/GenBank/DDBJ databases">
        <authorList>
            <person name="McCartney M.A."/>
            <person name="Auch B."/>
            <person name="Kono T."/>
            <person name="Mallez S."/>
            <person name="Becker A."/>
            <person name="Gohl D.M."/>
            <person name="Silverstein K.A.T."/>
            <person name="Koren S."/>
            <person name="Bechman K.B."/>
            <person name="Herman A."/>
            <person name="Abrahante J.E."/>
            <person name="Garbe J."/>
        </authorList>
    </citation>
    <scope>NUCLEOTIDE SEQUENCE</scope>
    <source>
        <strain evidence="1">Duluth1</strain>
        <tissue evidence="1">Whole animal</tissue>
    </source>
</reference>